<comment type="caution">
    <text evidence="2">The sequence shown here is derived from an EMBL/GenBank/DDBJ whole genome shotgun (WGS) entry which is preliminary data.</text>
</comment>
<feature type="compositionally biased region" description="Basic and acidic residues" evidence="1">
    <location>
        <begin position="321"/>
        <end position="341"/>
    </location>
</feature>
<evidence type="ECO:0000313" key="3">
    <source>
        <dbReference type="Proteomes" id="UP000284842"/>
    </source>
</evidence>
<dbReference type="OrthoDB" id="3270451at2759"/>
<evidence type="ECO:0000313" key="2">
    <source>
        <dbReference type="EMBL" id="PPQ84740.1"/>
    </source>
</evidence>
<feature type="compositionally biased region" description="Acidic residues" evidence="1">
    <location>
        <begin position="342"/>
        <end position="358"/>
    </location>
</feature>
<feature type="compositionally biased region" description="Basic and acidic residues" evidence="1">
    <location>
        <begin position="297"/>
        <end position="306"/>
    </location>
</feature>
<name>A0A409X1W0_9AGAR</name>
<dbReference type="Proteomes" id="UP000284842">
    <property type="component" value="Unassembled WGS sequence"/>
</dbReference>
<sequence length="759" mass="85172">MKFLSDWIDVLLNFKQAYMKMQELGEDKDTSGSTSVSVRIIRAFVNRKRAKALDMAESNILLCAMHILYLLKCKKRSVDGFDLPATAQEYAQVLGQSDDGATQILDEDDAQHFVQYCEDSRPNALKGDTGSLAHMANPFLLFLWFSPLALISPRSLTKATFNRRVALSACLALGNDAPPLLTQCHKVLVNVVQNVVEGKLDPGRINNAIFERLPWSEIESFNLMTGDHEWFQLEKRISSNISVHDSQDIDMEENNNGPLIKRIAGPIQEVEQGVEDEAGDRTMSDTGAGDRTMSDAGDNRSGRNTEDVDDINMSDQDQREDDSSGEKIREDTESEADKAGESEGDGVGDGEGEEDDMGDREKAIRTGESDDEMMDVDEEEGNGSENDSPDKRVLRPRPEREEHFYEELGGKASRNSKNRKKGQGSRANPIDVDAFVAAHDPVDMGRYFFKREKKVPVIHDTSNNQTSPKRLEWDLEPLEAFDIDGKQYQFMPRFHYEDYKTRVQTIFNHSKKTFVNKQPLHTAIPEESIFHRMSHDDFAKKTSRELQKIPPHKVIILTNLPDEGVIFDTANLRKIRRPYAEISIQDYSMSQPQEAEDAANMPITVKGTFREITDNAALGDEGRILNALDLPRSEKLAPANLASDVIAWEATRGVFDIPEISDYPTGDMSWTLVGLKDCVSFMHIDSNGLNTGILVKCGLKAFGIFYDDSKEIGPNGVNTLTSDDFEIDTVQEESNLKLEIVVLRKNDAMCVNFTLSDQE</sequence>
<feature type="compositionally biased region" description="Basic and acidic residues" evidence="1">
    <location>
        <begin position="359"/>
        <end position="368"/>
    </location>
</feature>
<keyword evidence="3" id="KW-1185">Reference proteome</keyword>
<proteinExistence type="predicted"/>
<protein>
    <submittedName>
        <fullName evidence="2">Uncharacterized protein</fullName>
    </submittedName>
</protein>
<organism evidence="2 3">
    <name type="scientific">Panaeolus cyanescens</name>
    <dbReference type="NCBI Taxonomy" id="181874"/>
    <lineage>
        <taxon>Eukaryota</taxon>
        <taxon>Fungi</taxon>
        <taxon>Dikarya</taxon>
        <taxon>Basidiomycota</taxon>
        <taxon>Agaricomycotina</taxon>
        <taxon>Agaricomycetes</taxon>
        <taxon>Agaricomycetidae</taxon>
        <taxon>Agaricales</taxon>
        <taxon>Agaricineae</taxon>
        <taxon>Galeropsidaceae</taxon>
        <taxon>Panaeolus</taxon>
    </lineage>
</organism>
<gene>
    <name evidence="2" type="ORF">CVT24_002560</name>
</gene>
<feature type="compositionally biased region" description="Acidic residues" evidence="1">
    <location>
        <begin position="369"/>
        <end position="382"/>
    </location>
</feature>
<feature type="region of interest" description="Disordered" evidence="1">
    <location>
        <begin position="272"/>
        <end position="427"/>
    </location>
</feature>
<evidence type="ECO:0000256" key="1">
    <source>
        <dbReference type="SAM" id="MobiDB-lite"/>
    </source>
</evidence>
<reference evidence="2 3" key="1">
    <citation type="journal article" date="2018" name="Evol. Lett.">
        <title>Horizontal gene cluster transfer increased hallucinogenic mushroom diversity.</title>
        <authorList>
            <person name="Reynolds H.T."/>
            <person name="Vijayakumar V."/>
            <person name="Gluck-Thaler E."/>
            <person name="Korotkin H.B."/>
            <person name="Matheny P.B."/>
            <person name="Slot J.C."/>
        </authorList>
    </citation>
    <scope>NUCLEOTIDE SEQUENCE [LARGE SCALE GENOMIC DNA]</scope>
    <source>
        <strain evidence="2 3">2629</strain>
    </source>
</reference>
<dbReference type="EMBL" id="NHTK01004829">
    <property type="protein sequence ID" value="PPQ84740.1"/>
    <property type="molecule type" value="Genomic_DNA"/>
</dbReference>
<feature type="compositionally biased region" description="Basic and acidic residues" evidence="1">
    <location>
        <begin position="388"/>
        <end position="409"/>
    </location>
</feature>
<feature type="compositionally biased region" description="Basic residues" evidence="1">
    <location>
        <begin position="414"/>
        <end position="423"/>
    </location>
</feature>
<dbReference type="AlphaFoldDB" id="A0A409X1W0"/>
<dbReference type="InParanoid" id="A0A409X1W0"/>
<accession>A0A409X1W0</accession>